<feature type="transmembrane region" description="Helical" evidence="1">
    <location>
        <begin position="353"/>
        <end position="372"/>
    </location>
</feature>
<reference evidence="2" key="2">
    <citation type="submission" date="2021-04" db="EMBL/GenBank/DDBJ databases">
        <authorList>
            <person name="Gilroy R."/>
        </authorList>
    </citation>
    <scope>NUCLEOTIDE SEQUENCE</scope>
    <source>
        <strain evidence="2">ChiW4-1371</strain>
    </source>
</reference>
<comment type="caution">
    <text evidence="2">The sequence shown here is derived from an EMBL/GenBank/DDBJ whole genome shotgun (WGS) entry which is preliminary data.</text>
</comment>
<feature type="transmembrane region" description="Helical" evidence="1">
    <location>
        <begin position="173"/>
        <end position="189"/>
    </location>
</feature>
<dbReference type="AlphaFoldDB" id="A0A9D2KBQ8"/>
<feature type="transmembrane region" description="Helical" evidence="1">
    <location>
        <begin position="116"/>
        <end position="136"/>
    </location>
</feature>
<evidence type="ECO:0000256" key="1">
    <source>
        <dbReference type="SAM" id="Phobius"/>
    </source>
</evidence>
<sequence>MNNRYISIIVKIMLSITLLYITVIAAASSNVHPDETVTKAAIEYYKTNFMVPDMRDLPDDKFCSYGQTRLCELTIYYFIAGKIAAIIPYETSYRFFNVLLAFIIVFIIIKNYNKSPFLLFAFFITPQVWYIFSYATSDALDYFFAFILICQLSVKSSMLNTMLNDDNFILNKSNIITIIFISLLTALILMAKPNYYLVLLLMGYVLLKKYFMAENDRRKTLFKIYAAVAVCSLAVFLSRYSIDLYYYGFDKSEIFRQMRIIHAIPMLNPATPFNEMYETMFLAAKDVPLITLFTKYGFLQVLIGSFFGLYGGMNIAAHPVYYFIMLAAYLFFFAVLFNYIIKSHNKEKYADSITAVILALISVLLVLYYSYFIDFQPQGRYMLPLLPVITYLVSQNKEILQNKYMVSAVMAMGILSHIYVLSTGLKGIFYYNQLY</sequence>
<organism evidence="2 3">
    <name type="scientific">Candidatus Mucispirillum faecigallinarum</name>
    <dbReference type="NCBI Taxonomy" id="2838699"/>
    <lineage>
        <taxon>Bacteria</taxon>
        <taxon>Pseudomonadati</taxon>
        <taxon>Deferribacterota</taxon>
        <taxon>Deferribacteres</taxon>
        <taxon>Deferribacterales</taxon>
        <taxon>Mucispirillaceae</taxon>
        <taxon>Mucispirillum</taxon>
    </lineage>
</organism>
<name>A0A9D2KBQ8_9BACT</name>
<dbReference type="EMBL" id="DXAQ01000129">
    <property type="protein sequence ID" value="HIZ90020.1"/>
    <property type="molecule type" value="Genomic_DNA"/>
</dbReference>
<evidence type="ECO:0000313" key="2">
    <source>
        <dbReference type="EMBL" id="HIZ90020.1"/>
    </source>
</evidence>
<feature type="transmembrane region" description="Helical" evidence="1">
    <location>
        <begin position="406"/>
        <end position="431"/>
    </location>
</feature>
<protein>
    <submittedName>
        <fullName evidence="2">DUF2142 domain-containing protein</fullName>
    </submittedName>
</protein>
<keyword evidence="1" id="KW-1133">Transmembrane helix</keyword>
<reference evidence="2" key="1">
    <citation type="journal article" date="2021" name="PeerJ">
        <title>Extensive microbial diversity within the chicken gut microbiome revealed by metagenomics and culture.</title>
        <authorList>
            <person name="Gilroy R."/>
            <person name="Ravi A."/>
            <person name="Getino M."/>
            <person name="Pursley I."/>
            <person name="Horton D.L."/>
            <person name="Alikhan N.F."/>
            <person name="Baker D."/>
            <person name="Gharbi K."/>
            <person name="Hall N."/>
            <person name="Watson M."/>
            <person name="Adriaenssens E.M."/>
            <person name="Foster-Nyarko E."/>
            <person name="Jarju S."/>
            <person name="Secka A."/>
            <person name="Antonio M."/>
            <person name="Oren A."/>
            <person name="Chaudhuri R.R."/>
            <person name="La Ragione R."/>
            <person name="Hildebrand F."/>
            <person name="Pallen M.J."/>
        </authorList>
    </citation>
    <scope>NUCLEOTIDE SEQUENCE</scope>
    <source>
        <strain evidence="2">ChiW4-1371</strain>
    </source>
</reference>
<feature type="transmembrane region" description="Helical" evidence="1">
    <location>
        <begin position="93"/>
        <end position="109"/>
    </location>
</feature>
<proteinExistence type="predicted"/>
<feature type="transmembrane region" description="Helical" evidence="1">
    <location>
        <begin position="320"/>
        <end position="341"/>
    </location>
</feature>
<accession>A0A9D2KBQ8</accession>
<feature type="transmembrane region" description="Helical" evidence="1">
    <location>
        <begin position="224"/>
        <end position="242"/>
    </location>
</feature>
<keyword evidence="1" id="KW-0812">Transmembrane</keyword>
<keyword evidence="1" id="KW-0472">Membrane</keyword>
<feature type="transmembrane region" description="Helical" evidence="1">
    <location>
        <begin position="6"/>
        <end position="27"/>
    </location>
</feature>
<evidence type="ECO:0000313" key="3">
    <source>
        <dbReference type="Proteomes" id="UP000824176"/>
    </source>
</evidence>
<gene>
    <name evidence="2" type="ORF">H9804_08735</name>
</gene>
<dbReference type="Proteomes" id="UP000824176">
    <property type="component" value="Unassembled WGS sequence"/>
</dbReference>